<sequence length="73" mass="7860">MMVSRPFDDDGYIGYDPRPPSQRFDSCSNFDVGSVKDSPLLETPSPPPIGGGSGGFSKFSAEENGKILTAVFW</sequence>
<reference evidence="2 3" key="1">
    <citation type="journal article" date="2021" name="Commun. Biol.">
        <title>The genome of Shorea leprosula (Dipterocarpaceae) highlights the ecological relevance of drought in aseasonal tropical rainforests.</title>
        <authorList>
            <person name="Ng K.K.S."/>
            <person name="Kobayashi M.J."/>
            <person name="Fawcett J.A."/>
            <person name="Hatakeyama M."/>
            <person name="Paape T."/>
            <person name="Ng C.H."/>
            <person name="Ang C.C."/>
            <person name="Tnah L.H."/>
            <person name="Lee C.T."/>
            <person name="Nishiyama T."/>
            <person name="Sese J."/>
            <person name="O'Brien M.J."/>
            <person name="Copetti D."/>
            <person name="Mohd Noor M.I."/>
            <person name="Ong R.C."/>
            <person name="Putra M."/>
            <person name="Sireger I.Z."/>
            <person name="Indrioko S."/>
            <person name="Kosugi Y."/>
            <person name="Izuno A."/>
            <person name="Isagi Y."/>
            <person name="Lee S.L."/>
            <person name="Shimizu K.K."/>
        </authorList>
    </citation>
    <scope>NUCLEOTIDE SEQUENCE [LARGE SCALE GENOMIC DNA]</scope>
    <source>
        <strain evidence="2">214</strain>
    </source>
</reference>
<proteinExistence type="predicted"/>
<dbReference type="AlphaFoldDB" id="A0AAV5LGU2"/>
<organism evidence="2 3">
    <name type="scientific">Rubroshorea leprosula</name>
    <dbReference type="NCBI Taxonomy" id="152421"/>
    <lineage>
        <taxon>Eukaryota</taxon>
        <taxon>Viridiplantae</taxon>
        <taxon>Streptophyta</taxon>
        <taxon>Embryophyta</taxon>
        <taxon>Tracheophyta</taxon>
        <taxon>Spermatophyta</taxon>
        <taxon>Magnoliopsida</taxon>
        <taxon>eudicotyledons</taxon>
        <taxon>Gunneridae</taxon>
        <taxon>Pentapetalae</taxon>
        <taxon>rosids</taxon>
        <taxon>malvids</taxon>
        <taxon>Malvales</taxon>
        <taxon>Dipterocarpaceae</taxon>
        <taxon>Rubroshorea</taxon>
    </lineage>
</organism>
<gene>
    <name evidence="2" type="ORF">SLEP1_g44638</name>
</gene>
<protein>
    <submittedName>
        <fullName evidence="2">Uncharacterized protein</fullName>
    </submittedName>
</protein>
<name>A0AAV5LGU2_9ROSI</name>
<keyword evidence="3" id="KW-1185">Reference proteome</keyword>
<dbReference type="Proteomes" id="UP001054252">
    <property type="component" value="Unassembled WGS sequence"/>
</dbReference>
<evidence type="ECO:0000313" key="3">
    <source>
        <dbReference type="Proteomes" id="UP001054252"/>
    </source>
</evidence>
<evidence type="ECO:0000313" key="2">
    <source>
        <dbReference type="EMBL" id="GKV36514.1"/>
    </source>
</evidence>
<comment type="caution">
    <text evidence="2">The sequence shown here is derived from an EMBL/GenBank/DDBJ whole genome shotgun (WGS) entry which is preliminary data.</text>
</comment>
<evidence type="ECO:0000256" key="1">
    <source>
        <dbReference type="SAM" id="MobiDB-lite"/>
    </source>
</evidence>
<dbReference type="EMBL" id="BPVZ01000117">
    <property type="protein sequence ID" value="GKV36514.1"/>
    <property type="molecule type" value="Genomic_DNA"/>
</dbReference>
<feature type="region of interest" description="Disordered" evidence="1">
    <location>
        <begin position="1"/>
        <end position="57"/>
    </location>
</feature>
<accession>A0AAV5LGU2</accession>